<name>A0AB39XX02_9ACTN</name>
<organism evidence="1">
    <name type="scientific">Streptomyces sp. R33</name>
    <dbReference type="NCBI Taxonomy" id="3238629"/>
    <lineage>
        <taxon>Bacteria</taxon>
        <taxon>Bacillati</taxon>
        <taxon>Actinomycetota</taxon>
        <taxon>Actinomycetes</taxon>
        <taxon>Kitasatosporales</taxon>
        <taxon>Streptomycetaceae</taxon>
        <taxon>Streptomyces</taxon>
    </lineage>
</organism>
<sequence length="209" mass="22528">MSGDGADLDVSQQALGQIARGITDTLGELKELGMIGSASMGRGFSDIALSGMETGHDGLTSTFKTFCERWEWGVRSLVQQGNSFAAKVGLSAGVLHEQDQYLQGSFKVLTNSAMGNPYASEKDVIDKDWGEVLSDNAYTQIRDADYSQESFDRAAQNSKEAWKTAVRDVNTSDVLLSNQLVDAAGLRDEVDGAVDRMVGPAPQPQGERR</sequence>
<proteinExistence type="predicted"/>
<dbReference type="EMBL" id="CP165727">
    <property type="protein sequence ID" value="XDV62398.1"/>
    <property type="molecule type" value="Genomic_DNA"/>
</dbReference>
<reference evidence="1" key="1">
    <citation type="submission" date="2024-08" db="EMBL/GenBank/DDBJ databases">
        <authorList>
            <person name="Yu S.T."/>
        </authorList>
    </citation>
    <scope>NUCLEOTIDE SEQUENCE</scope>
    <source>
        <strain evidence="1">R33</strain>
    </source>
</reference>
<dbReference type="AlphaFoldDB" id="A0AB39XX02"/>
<protein>
    <submittedName>
        <fullName evidence="1">Uncharacterized protein</fullName>
    </submittedName>
</protein>
<dbReference type="RefSeq" id="WP_136223904.1">
    <property type="nucleotide sequence ID" value="NZ_CP165727.1"/>
</dbReference>
<gene>
    <name evidence="1" type="ORF">AB5J51_05320</name>
</gene>
<evidence type="ECO:0000313" key="1">
    <source>
        <dbReference type="EMBL" id="XDV62398.1"/>
    </source>
</evidence>
<accession>A0AB39XX02</accession>